<sequence length="487" mass="52726">MNHIKTYQGGIFMSRNIIVITRMFILLTALTLFWVATLMAGTVSLPQTGQTSVYALGDDGAIRAGVAWPSPRFTDNGDQTVNDNLTGLVWTKDANLPGTTKTWQQALNYVATMNSGAGTYGHTDWRLPNVNELQSILNAEQTNVATWLNSQGFNNVQSNYYWSSTSNAFDTSEAWVVNMNDGLVYPRNKSFSLYVWPVRSGQFGAFGNSAIWQTGQTSTYATGDDGELQKGVTWPNPRFTDNGDQTVNDNLTGLVWTKDANLPGTTKTWQQALDYVATMNSGTGTYGHTDWRLPSPKELFSLVDHERYVPSLPSGHQFTNVQSNYFYWSSTSYAYITFCAWVVSMDFGLVYNYDKSGSYYVWPVRSGQVGSLVNLVISKAGTGSGTVTSAPVGINCGSTCTAACSAGASVSVTLTATAISGSAFTGWSGDCTGTSSTCTLTMSAAKNVTATFATSTTVPTINEYGTIILITLSSLVLMRKLRGSYKP</sequence>
<organism evidence="3 4">
    <name type="scientific">Candidatus Magnetobacterium bavaricum</name>
    <dbReference type="NCBI Taxonomy" id="29290"/>
    <lineage>
        <taxon>Bacteria</taxon>
        <taxon>Pseudomonadati</taxon>
        <taxon>Nitrospirota</taxon>
        <taxon>Thermodesulfovibrionia</taxon>
        <taxon>Thermodesulfovibrionales</taxon>
        <taxon>Candidatus Magnetobacteriaceae</taxon>
        <taxon>Candidatus Magnetobacterium</taxon>
    </lineage>
</organism>
<reference evidence="3 4" key="1">
    <citation type="submission" date="2015-02" db="EMBL/GenBank/DDBJ databases">
        <title>Single-cell genomics of uncultivated deep-branching MTB reveals a conserved set of magnetosome genes.</title>
        <authorList>
            <person name="Kolinko S."/>
            <person name="Richter M."/>
            <person name="Glockner F.O."/>
            <person name="Brachmann A."/>
            <person name="Schuler D."/>
        </authorList>
    </citation>
    <scope>NUCLEOTIDE SEQUENCE [LARGE SCALE GENOMIC DNA]</scope>
    <source>
        <strain evidence="3">TM-1</strain>
    </source>
</reference>
<feature type="domain" description="Lcl C-terminal" evidence="1">
    <location>
        <begin position="245"/>
        <end position="365"/>
    </location>
</feature>
<dbReference type="InterPro" id="IPR011460">
    <property type="entry name" value="Lcl_C"/>
</dbReference>
<proteinExistence type="predicted"/>
<keyword evidence="4" id="KW-1185">Reference proteome</keyword>
<dbReference type="Pfam" id="PF07603">
    <property type="entry name" value="Lcl_C"/>
    <property type="match status" value="2"/>
</dbReference>
<dbReference type="AlphaFoldDB" id="A0A0F3GW81"/>
<name>A0A0F3GW81_9BACT</name>
<dbReference type="InterPro" id="IPR044060">
    <property type="entry name" value="Bacterial_rp_domain"/>
</dbReference>
<dbReference type="PANTHER" id="PTHR35812:SF1">
    <property type="entry name" value="LIPOPROTEIN"/>
    <property type="match status" value="1"/>
</dbReference>
<evidence type="ECO:0000313" key="3">
    <source>
        <dbReference type="EMBL" id="KJU86234.1"/>
    </source>
</evidence>
<dbReference type="PATRIC" id="fig|29290.4.peg.2107"/>
<comment type="caution">
    <text evidence="3">The sequence shown here is derived from an EMBL/GenBank/DDBJ whole genome shotgun (WGS) entry which is preliminary data.</text>
</comment>
<evidence type="ECO:0000259" key="1">
    <source>
        <dbReference type="Pfam" id="PF07603"/>
    </source>
</evidence>
<dbReference type="EMBL" id="LACI01000682">
    <property type="protein sequence ID" value="KJU86234.1"/>
    <property type="molecule type" value="Genomic_DNA"/>
</dbReference>
<accession>A0A0F3GW81</accession>
<feature type="domain" description="Bacterial repeat" evidence="2">
    <location>
        <begin position="383"/>
        <end position="454"/>
    </location>
</feature>
<dbReference type="Proteomes" id="UP000033423">
    <property type="component" value="Unassembled WGS sequence"/>
</dbReference>
<gene>
    <name evidence="3" type="ORF">MBAV_001591</name>
</gene>
<dbReference type="Pfam" id="PF18998">
    <property type="entry name" value="Flg_new_2"/>
    <property type="match status" value="1"/>
</dbReference>
<feature type="domain" description="Lcl C-terminal" evidence="1">
    <location>
        <begin position="79"/>
        <end position="199"/>
    </location>
</feature>
<protein>
    <submittedName>
        <fullName evidence="3">Secreted protein containing DUF1566</fullName>
    </submittedName>
</protein>
<evidence type="ECO:0000313" key="4">
    <source>
        <dbReference type="Proteomes" id="UP000033423"/>
    </source>
</evidence>
<evidence type="ECO:0000259" key="2">
    <source>
        <dbReference type="Pfam" id="PF18998"/>
    </source>
</evidence>
<dbReference type="PANTHER" id="PTHR35812">
    <property type="entry name" value="LIPOPROTEIN"/>
    <property type="match status" value="1"/>
</dbReference>